<dbReference type="SUPFAM" id="SSF52172">
    <property type="entry name" value="CheY-like"/>
    <property type="match status" value="1"/>
</dbReference>
<dbReference type="InterPro" id="IPR016032">
    <property type="entry name" value="Sig_transdc_resp-reg_C-effctor"/>
</dbReference>
<dbReference type="CDD" id="cd06170">
    <property type="entry name" value="LuxR_C_like"/>
    <property type="match status" value="1"/>
</dbReference>
<name>A0A0P4RGU9_9ACTN</name>
<evidence type="ECO:0000256" key="4">
    <source>
        <dbReference type="ARBA" id="ARBA00023163"/>
    </source>
</evidence>
<dbReference type="Pfam" id="PF00072">
    <property type="entry name" value="Response_reg"/>
    <property type="match status" value="1"/>
</dbReference>
<keyword evidence="10" id="KW-1185">Reference proteome</keyword>
<dbReference type="InterPro" id="IPR039420">
    <property type="entry name" value="WalR-like"/>
</dbReference>
<dbReference type="CDD" id="cd17535">
    <property type="entry name" value="REC_NarL-like"/>
    <property type="match status" value="1"/>
</dbReference>
<evidence type="ECO:0000313" key="9">
    <source>
        <dbReference type="EMBL" id="GAO12530.1"/>
    </source>
</evidence>
<dbReference type="SMART" id="SM00421">
    <property type="entry name" value="HTH_LUXR"/>
    <property type="match status" value="1"/>
</dbReference>
<dbReference type="InterPro" id="IPR058245">
    <property type="entry name" value="NreC/VraR/RcsB-like_REC"/>
</dbReference>
<feature type="compositionally biased region" description="Basic and acidic residues" evidence="6">
    <location>
        <begin position="48"/>
        <end position="58"/>
    </location>
</feature>
<dbReference type="PANTHER" id="PTHR43214:SF24">
    <property type="entry name" value="TRANSCRIPTIONAL REGULATORY PROTEIN NARL-RELATED"/>
    <property type="match status" value="1"/>
</dbReference>
<protein>
    <submittedName>
        <fullName evidence="9">Putative two-component response regulator</fullName>
    </submittedName>
</protein>
<evidence type="ECO:0000259" key="8">
    <source>
        <dbReference type="PROSITE" id="PS50110"/>
    </source>
</evidence>
<dbReference type="InterPro" id="IPR011006">
    <property type="entry name" value="CheY-like_superfamily"/>
</dbReference>
<dbReference type="Proteomes" id="UP000048965">
    <property type="component" value="Unassembled WGS sequence"/>
</dbReference>
<reference evidence="10" key="1">
    <citation type="submission" date="2014-09" db="EMBL/GenBank/DDBJ databases">
        <title>Whole genome shotgun sequence of Streptomyces sp. NBRC 110027.</title>
        <authorList>
            <person name="Komaki H."/>
            <person name="Ichikawa N."/>
            <person name="Katano-Makiyama Y."/>
            <person name="Hosoyama A."/>
            <person name="Hashimoto M."/>
            <person name="Uohara A."/>
            <person name="Kitahashi Y."/>
            <person name="Ohji S."/>
            <person name="Kimura A."/>
            <person name="Yamazoe A."/>
            <person name="Igarashi Y."/>
            <person name="Fujita N."/>
        </authorList>
    </citation>
    <scope>NUCLEOTIDE SEQUENCE [LARGE SCALE GENOMIC DNA]</scope>
    <source>
        <strain evidence="10">NBRC 110027</strain>
    </source>
</reference>
<comment type="caution">
    <text evidence="9">The sequence shown here is derived from an EMBL/GenBank/DDBJ whole genome shotgun (WGS) entry which is preliminary data.</text>
</comment>
<feature type="region of interest" description="Disordered" evidence="6">
    <location>
        <begin position="1"/>
        <end position="58"/>
    </location>
</feature>
<dbReference type="SMART" id="SM00448">
    <property type="entry name" value="REC"/>
    <property type="match status" value="1"/>
</dbReference>
<dbReference type="PROSITE" id="PS50110">
    <property type="entry name" value="RESPONSE_REGULATORY"/>
    <property type="match status" value="1"/>
</dbReference>
<reference evidence="9 10" key="2">
    <citation type="journal article" date="2015" name="Stand. Genomic Sci.">
        <title>Draft genome sequence of marine-derived Streptomyces sp. TP-A0598, a producer of anti-MRSA antibiotic lydicamycins.</title>
        <authorList>
            <person name="Komaki H."/>
            <person name="Ichikawa N."/>
            <person name="Hosoyama A."/>
            <person name="Fujita N."/>
            <person name="Igarashi Y."/>
        </authorList>
    </citation>
    <scope>NUCLEOTIDE SEQUENCE [LARGE SCALE GENOMIC DNA]</scope>
    <source>
        <strain evidence="9 10">NBRC 110027</strain>
    </source>
</reference>
<dbReference type="AlphaFoldDB" id="A0A0P4RGU9"/>
<dbReference type="EMBL" id="BBNO01000011">
    <property type="protein sequence ID" value="GAO12530.1"/>
    <property type="molecule type" value="Genomic_DNA"/>
</dbReference>
<dbReference type="GO" id="GO:0000160">
    <property type="term" value="P:phosphorelay signal transduction system"/>
    <property type="evidence" value="ECO:0007669"/>
    <property type="project" value="InterPro"/>
</dbReference>
<proteinExistence type="predicted"/>
<dbReference type="InterPro" id="IPR000792">
    <property type="entry name" value="Tscrpt_reg_LuxR_C"/>
</dbReference>
<dbReference type="GO" id="GO:0006355">
    <property type="term" value="P:regulation of DNA-templated transcription"/>
    <property type="evidence" value="ECO:0007669"/>
    <property type="project" value="InterPro"/>
</dbReference>
<accession>A0A0P4RGU9</accession>
<feature type="modified residue" description="4-aspartylphosphate" evidence="5">
    <location>
        <position position="114"/>
    </location>
</feature>
<gene>
    <name evidence="9" type="ORF">TPA0598_11_00910</name>
</gene>
<evidence type="ECO:0000256" key="1">
    <source>
        <dbReference type="ARBA" id="ARBA00022553"/>
    </source>
</evidence>
<dbReference type="PANTHER" id="PTHR43214">
    <property type="entry name" value="TWO-COMPONENT RESPONSE REGULATOR"/>
    <property type="match status" value="1"/>
</dbReference>
<feature type="domain" description="Response regulatory" evidence="8">
    <location>
        <begin position="63"/>
        <end position="180"/>
    </location>
</feature>
<evidence type="ECO:0000313" key="10">
    <source>
        <dbReference type="Proteomes" id="UP000048965"/>
    </source>
</evidence>
<dbReference type="Pfam" id="PF00196">
    <property type="entry name" value="GerE"/>
    <property type="match status" value="1"/>
</dbReference>
<dbReference type="SUPFAM" id="SSF46894">
    <property type="entry name" value="C-terminal effector domain of the bipartite response regulators"/>
    <property type="match status" value="1"/>
</dbReference>
<dbReference type="InterPro" id="IPR001789">
    <property type="entry name" value="Sig_transdc_resp-reg_receiver"/>
</dbReference>
<evidence type="ECO:0000256" key="3">
    <source>
        <dbReference type="ARBA" id="ARBA00023125"/>
    </source>
</evidence>
<keyword evidence="2" id="KW-0805">Transcription regulation</keyword>
<organism evidence="9 10">
    <name type="scientific">Streptomyces lydicamycinicus</name>
    <dbReference type="NCBI Taxonomy" id="1546107"/>
    <lineage>
        <taxon>Bacteria</taxon>
        <taxon>Bacillati</taxon>
        <taxon>Actinomycetota</taxon>
        <taxon>Actinomycetes</taxon>
        <taxon>Kitasatosporales</taxon>
        <taxon>Streptomycetaceae</taxon>
        <taxon>Streptomyces</taxon>
    </lineage>
</organism>
<evidence type="ECO:0000259" key="7">
    <source>
        <dbReference type="PROSITE" id="PS50043"/>
    </source>
</evidence>
<feature type="domain" description="HTH luxR-type" evidence="7">
    <location>
        <begin position="208"/>
        <end position="273"/>
    </location>
</feature>
<dbReference type="GO" id="GO:0003677">
    <property type="term" value="F:DNA binding"/>
    <property type="evidence" value="ECO:0007669"/>
    <property type="project" value="UniProtKB-KW"/>
</dbReference>
<sequence length="278" mass="29701">MAHDRRPETGSGAADGARRPGGTGERVADGARPTTGNGGERGMTTTQDDDRRAHDGDVPRPLRIVLADDEQMVRSALRAILGAEGDMEVVGEAATGAEAVPLIRELRPDIVLMDVRMPEIDGIRATEQVLAGMDRPPRIIVVTTFENDAYVYDALRAGASGFLLKRSGVEDLVQAVRLVARSDSLLFPAAVRRLAARHAAQRAADDAVRTLRARLSERERAVLRLMTAGMTNAEIADRLGVGPATVKTHVAGVLAKLGVRDRTQAVIAAYECGFVRPG</sequence>
<evidence type="ECO:0000256" key="6">
    <source>
        <dbReference type="SAM" id="MobiDB-lite"/>
    </source>
</evidence>
<keyword evidence="3" id="KW-0238">DNA-binding</keyword>
<keyword evidence="1 5" id="KW-0597">Phosphoprotein</keyword>
<keyword evidence="4" id="KW-0804">Transcription</keyword>
<dbReference type="PROSITE" id="PS50043">
    <property type="entry name" value="HTH_LUXR_2"/>
    <property type="match status" value="1"/>
</dbReference>
<dbReference type="PRINTS" id="PR00038">
    <property type="entry name" value="HTHLUXR"/>
</dbReference>
<evidence type="ECO:0000256" key="2">
    <source>
        <dbReference type="ARBA" id="ARBA00023015"/>
    </source>
</evidence>
<evidence type="ECO:0000256" key="5">
    <source>
        <dbReference type="PROSITE-ProRule" id="PRU00169"/>
    </source>
</evidence>
<dbReference type="Gene3D" id="3.40.50.2300">
    <property type="match status" value="1"/>
</dbReference>